<dbReference type="Proteomes" id="UP000600565">
    <property type="component" value="Unassembled WGS sequence"/>
</dbReference>
<protein>
    <recommendedName>
        <fullName evidence="1">ABC-three component systems C-terminal domain-containing protein</fullName>
    </recommendedName>
</protein>
<gene>
    <name evidence="2" type="ORF">H9632_12120</name>
</gene>
<dbReference type="EMBL" id="JACSPW010000011">
    <property type="protein sequence ID" value="MBD8033808.1"/>
    <property type="molecule type" value="Genomic_DNA"/>
</dbReference>
<comment type="caution">
    <text evidence="2">The sequence shown here is derived from an EMBL/GenBank/DDBJ whole genome shotgun (WGS) entry which is preliminary data.</text>
</comment>
<keyword evidence="3" id="KW-1185">Reference proteome</keyword>
<name>A0ABR8XPD1_9BACL</name>
<dbReference type="Pfam" id="PF20276">
    <property type="entry name" value="CTD1"/>
    <property type="match status" value="1"/>
</dbReference>
<feature type="domain" description="ABC-three component systems C-terminal" evidence="1">
    <location>
        <begin position="169"/>
        <end position="266"/>
    </location>
</feature>
<evidence type="ECO:0000259" key="1">
    <source>
        <dbReference type="Pfam" id="PF20276"/>
    </source>
</evidence>
<accession>A0ABR8XPD1</accession>
<reference evidence="2 3" key="1">
    <citation type="submission" date="2020-08" db="EMBL/GenBank/DDBJ databases">
        <title>A Genomic Blueprint of the Chicken Gut Microbiome.</title>
        <authorList>
            <person name="Gilroy R."/>
            <person name="Ravi A."/>
            <person name="Getino M."/>
            <person name="Pursley I."/>
            <person name="Horton D.L."/>
            <person name="Alikhan N.-F."/>
            <person name="Baker D."/>
            <person name="Gharbi K."/>
            <person name="Hall N."/>
            <person name="Watson M."/>
            <person name="Adriaenssens E.M."/>
            <person name="Foster-Nyarko E."/>
            <person name="Jarju S."/>
            <person name="Secka A."/>
            <person name="Antonio M."/>
            <person name="Oren A."/>
            <person name="Chaudhuri R."/>
            <person name="La Ragione R.M."/>
            <person name="Hildebrand F."/>
            <person name="Pallen M.J."/>
        </authorList>
    </citation>
    <scope>NUCLEOTIDE SEQUENCE [LARGE SCALE GENOMIC DNA]</scope>
    <source>
        <strain evidence="2 3">Sa1YVA6</strain>
    </source>
</reference>
<organism evidence="2 3">
    <name type="scientific">Solibacillus merdavium</name>
    <dbReference type="NCBI Taxonomy" id="2762218"/>
    <lineage>
        <taxon>Bacteria</taxon>
        <taxon>Bacillati</taxon>
        <taxon>Bacillota</taxon>
        <taxon>Bacilli</taxon>
        <taxon>Bacillales</taxon>
        <taxon>Caryophanaceae</taxon>
        <taxon>Solibacillus</taxon>
    </lineage>
</organism>
<feature type="non-terminal residue" evidence="2">
    <location>
        <position position="272"/>
    </location>
</feature>
<dbReference type="InterPro" id="IPR046920">
    <property type="entry name" value="ABC-3C_CTD1"/>
</dbReference>
<evidence type="ECO:0000313" key="3">
    <source>
        <dbReference type="Proteomes" id="UP000600565"/>
    </source>
</evidence>
<sequence>MESKVVDKSIEFDATHSWNGFCYQGKVAIIAVIDYMINSIGNIELINQYSLEFEYLEDFSILKNEDYVQIHQVKSYGVDSLSNYRDAIWLLLGKSVYDNYKSITRAYLHTAERIESNGKTLLDIATLREALIASKAPSSSKSKTQMSPFELYKYVEDNNLLDDAFKKLSIYEYSNGDLYCTLLNIEELTKKKIEEYFEFTGKKQDLEQKGLLNDYKESVYVNLLGFIDKHINYRHFHRQKGTEDYEKEINLIEIHNILTKDYEKLPKSLYIY</sequence>
<evidence type="ECO:0000313" key="2">
    <source>
        <dbReference type="EMBL" id="MBD8033808.1"/>
    </source>
</evidence>
<dbReference type="RefSeq" id="WP_318247696.1">
    <property type="nucleotide sequence ID" value="NZ_JACSPW010000011.1"/>
</dbReference>
<proteinExistence type="predicted"/>